<dbReference type="GO" id="GO:0030246">
    <property type="term" value="F:carbohydrate binding"/>
    <property type="evidence" value="ECO:0007669"/>
    <property type="project" value="UniProtKB-UniRule"/>
</dbReference>
<evidence type="ECO:0000313" key="7">
    <source>
        <dbReference type="Proteomes" id="UP000678545"/>
    </source>
</evidence>
<dbReference type="GO" id="GO:0047938">
    <property type="term" value="F:glucose-6-phosphate 1-epimerase activity"/>
    <property type="evidence" value="ECO:0007669"/>
    <property type="project" value="UniProtKB-UniRule"/>
</dbReference>
<proteinExistence type="inferred from homology"/>
<dbReference type="AlphaFoldDB" id="A0A941E3A8"/>
<evidence type="ECO:0000256" key="3">
    <source>
        <dbReference type="ARBA" id="ARBA00023235"/>
    </source>
</evidence>
<dbReference type="PANTHER" id="PTHR11122:SF13">
    <property type="entry name" value="GLUCOSE-6-PHOSPHATE 1-EPIMERASE"/>
    <property type="match status" value="1"/>
</dbReference>
<protein>
    <recommendedName>
        <fullName evidence="4">Putative glucose-6-phosphate 1-epimerase</fullName>
        <ecNumber evidence="4">5.1.3.15</ecNumber>
    </recommendedName>
</protein>
<evidence type="ECO:0000313" key="6">
    <source>
        <dbReference type="EMBL" id="MBR7800706.1"/>
    </source>
</evidence>
<dbReference type="EC" id="5.1.3.15" evidence="4"/>
<dbReference type="InterPro" id="IPR014718">
    <property type="entry name" value="GH-type_carb-bd"/>
</dbReference>
<dbReference type="Pfam" id="PF01263">
    <property type="entry name" value="Aldose_epim"/>
    <property type="match status" value="1"/>
</dbReference>
<dbReference type="Gene3D" id="2.70.98.10">
    <property type="match status" value="1"/>
</dbReference>
<comment type="similarity">
    <text evidence="2 4">Belongs to the glucose-6-phosphate 1-epimerase family.</text>
</comment>
<organism evidence="6 7">
    <name type="scientific">Undibacterium fentianense</name>
    <dbReference type="NCBI Taxonomy" id="2828728"/>
    <lineage>
        <taxon>Bacteria</taxon>
        <taxon>Pseudomonadati</taxon>
        <taxon>Pseudomonadota</taxon>
        <taxon>Betaproteobacteria</taxon>
        <taxon>Burkholderiales</taxon>
        <taxon>Oxalobacteraceae</taxon>
        <taxon>Undibacterium</taxon>
    </lineage>
</organism>
<gene>
    <name evidence="6" type="ORF">KDM90_11915</name>
</gene>
<comment type="catalytic activity">
    <reaction evidence="1">
        <text>alpha-D-glucose 6-phosphate = beta-D-glucose 6-phosphate</text>
        <dbReference type="Rhea" id="RHEA:16249"/>
        <dbReference type="ChEBI" id="CHEBI:58225"/>
        <dbReference type="ChEBI" id="CHEBI:58247"/>
        <dbReference type="EC" id="5.1.3.15"/>
    </reaction>
</comment>
<name>A0A941E3A8_9BURK</name>
<dbReference type="GO" id="GO:0005737">
    <property type="term" value="C:cytoplasm"/>
    <property type="evidence" value="ECO:0007669"/>
    <property type="project" value="TreeGrafter"/>
</dbReference>
<dbReference type="GO" id="GO:0005975">
    <property type="term" value="P:carbohydrate metabolic process"/>
    <property type="evidence" value="ECO:0007669"/>
    <property type="project" value="InterPro"/>
</dbReference>
<evidence type="ECO:0000256" key="1">
    <source>
        <dbReference type="ARBA" id="ARBA00001096"/>
    </source>
</evidence>
<dbReference type="SUPFAM" id="SSF74650">
    <property type="entry name" value="Galactose mutarotase-like"/>
    <property type="match status" value="1"/>
</dbReference>
<accession>A0A941E3A8</accession>
<dbReference type="PANTHER" id="PTHR11122">
    <property type="entry name" value="APOSPORY-ASSOCIATED PROTEIN C-RELATED"/>
    <property type="match status" value="1"/>
</dbReference>
<dbReference type="InterPro" id="IPR011013">
    <property type="entry name" value="Gal_mutarotase_sf_dom"/>
</dbReference>
<evidence type="ECO:0000256" key="4">
    <source>
        <dbReference type="PIRNR" id="PIRNR016020"/>
    </source>
</evidence>
<dbReference type="RefSeq" id="WP_212675822.1">
    <property type="nucleotide sequence ID" value="NZ_JAGSPJ010000004.1"/>
</dbReference>
<feature type="active site" evidence="5">
    <location>
        <position position="144"/>
    </location>
</feature>
<evidence type="ECO:0000256" key="5">
    <source>
        <dbReference type="PIRSR" id="PIRSR016020-1"/>
    </source>
</evidence>
<feature type="active site" evidence="5">
    <location>
        <position position="246"/>
    </location>
</feature>
<dbReference type="InterPro" id="IPR008183">
    <property type="entry name" value="Aldose_1/G6P_1-epimerase"/>
</dbReference>
<evidence type="ECO:0000256" key="2">
    <source>
        <dbReference type="ARBA" id="ARBA00005866"/>
    </source>
</evidence>
<keyword evidence="7" id="KW-1185">Reference proteome</keyword>
<sequence>MNKVLLESRDGARAEITQHGAHLCSWIPSGGVEQLFLSDASEFREGAAIRGGVPIVFPQFSNLGPLPKHGFARTAYWQLVRAEQLSEGAAQAIFTLQDDVSSRSIWPHAFRAEFTITVEKDSLQMDFSVSNLGEMELHFQAALHTYFRIGALEDTRIAGLGGLHYHDTVTDDRNRYQEEAILEFQGETDRIYADISSDLKILQPHQTVIVRQTGFEDAVVWNPGARKGAELKDLETDGYRYMVCVEAAQILKPIHLAPGQSWVGSQCLTVVPTLG</sequence>
<comment type="caution">
    <text evidence="6">The sequence shown here is derived from an EMBL/GenBank/DDBJ whole genome shotgun (WGS) entry which is preliminary data.</text>
</comment>
<dbReference type="InterPro" id="IPR025532">
    <property type="entry name" value="G6P_1-epimerase"/>
</dbReference>
<dbReference type="PIRSF" id="PIRSF016020">
    <property type="entry name" value="PHexose_mutarotase"/>
    <property type="match status" value="1"/>
</dbReference>
<reference evidence="6" key="1">
    <citation type="submission" date="2021-04" db="EMBL/GenBank/DDBJ databases">
        <title>novel species isolated from subtropical streams in China.</title>
        <authorList>
            <person name="Lu H."/>
        </authorList>
    </citation>
    <scope>NUCLEOTIDE SEQUENCE</scope>
    <source>
        <strain evidence="6">FT137W</strain>
    </source>
</reference>
<dbReference type="CDD" id="cd09020">
    <property type="entry name" value="D-hex-6-P-epi_like"/>
    <property type="match status" value="1"/>
</dbReference>
<dbReference type="EMBL" id="JAGSPJ010000004">
    <property type="protein sequence ID" value="MBR7800706.1"/>
    <property type="molecule type" value="Genomic_DNA"/>
</dbReference>
<keyword evidence="3 4" id="KW-0413">Isomerase</keyword>
<dbReference type="Proteomes" id="UP000678545">
    <property type="component" value="Unassembled WGS sequence"/>
</dbReference>